<evidence type="ECO:0000313" key="3">
    <source>
        <dbReference type="Proteomes" id="UP000488299"/>
    </source>
</evidence>
<dbReference type="CDD" id="cd06661">
    <property type="entry name" value="GGCT_like"/>
    <property type="match status" value="1"/>
</dbReference>
<evidence type="ECO:0000259" key="1">
    <source>
        <dbReference type="Pfam" id="PF06094"/>
    </source>
</evidence>
<name>A0A7J5U2Z1_9BACT</name>
<sequence>MQNPHQPPTPEYVFVYGTLMQGFDNAYARRLHAQSQLVGRGCLPGWLFRVSWFPGAVPDPAAPTSIWGEVYQLHNPTDTLSFLDEYEDVAPDGTGLYIRQQQSVWVGEQRLTCWMYTYNESTAKLVPIHSGDWRNL</sequence>
<dbReference type="AlphaFoldDB" id="A0A7J5U2Z1"/>
<keyword evidence="3" id="KW-1185">Reference proteome</keyword>
<feature type="domain" description="Gamma-glutamylcyclotransferase AIG2-like" evidence="1">
    <location>
        <begin position="13"/>
        <end position="134"/>
    </location>
</feature>
<dbReference type="Proteomes" id="UP000488299">
    <property type="component" value="Unassembled WGS sequence"/>
</dbReference>
<dbReference type="InterPro" id="IPR009288">
    <property type="entry name" value="AIG2-like_dom"/>
</dbReference>
<accession>A0A7J5U2Z1</accession>
<evidence type="ECO:0000313" key="2">
    <source>
        <dbReference type="EMBL" id="KAB7732008.1"/>
    </source>
</evidence>
<dbReference type="Pfam" id="PF06094">
    <property type="entry name" value="GGACT"/>
    <property type="match status" value="1"/>
</dbReference>
<dbReference type="EMBL" id="WELI01000002">
    <property type="protein sequence ID" value="KAB7732008.1"/>
    <property type="molecule type" value="Genomic_DNA"/>
</dbReference>
<proteinExistence type="predicted"/>
<reference evidence="2 3" key="1">
    <citation type="submission" date="2019-10" db="EMBL/GenBank/DDBJ databases">
        <title>Rudanella paleaurantiibacter sp. nov., isolated from sludge.</title>
        <authorList>
            <person name="Xu S.Q."/>
        </authorList>
    </citation>
    <scope>NUCLEOTIDE SEQUENCE [LARGE SCALE GENOMIC DNA]</scope>
    <source>
        <strain evidence="2 3">HX-22-17</strain>
    </source>
</reference>
<dbReference type="InterPro" id="IPR036568">
    <property type="entry name" value="GGCT-like_sf"/>
</dbReference>
<dbReference type="GO" id="GO:0016740">
    <property type="term" value="F:transferase activity"/>
    <property type="evidence" value="ECO:0007669"/>
    <property type="project" value="UniProtKB-KW"/>
</dbReference>
<keyword evidence="2" id="KW-0808">Transferase</keyword>
<organism evidence="2 3">
    <name type="scientific">Rudanella paleaurantiibacter</name>
    <dbReference type="NCBI Taxonomy" id="2614655"/>
    <lineage>
        <taxon>Bacteria</taxon>
        <taxon>Pseudomonadati</taxon>
        <taxon>Bacteroidota</taxon>
        <taxon>Cytophagia</taxon>
        <taxon>Cytophagales</taxon>
        <taxon>Cytophagaceae</taxon>
        <taxon>Rudanella</taxon>
    </lineage>
</organism>
<protein>
    <submittedName>
        <fullName evidence="2">Gamma-glutamylcyclotransferase</fullName>
    </submittedName>
</protein>
<gene>
    <name evidence="2" type="ORF">F5984_07265</name>
</gene>
<comment type="caution">
    <text evidence="2">The sequence shown here is derived from an EMBL/GenBank/DDBJ whole genome shotgun (WGS) entry which is preliminary data.</text>
</comment>
<dbReference type="Gene3D" id="3.10.490.10">
    <property type="entry name" value="Gamma-glutamyl cyclotransferase-like"/>
    <property type="match status" value="1"/>
</dbReference>
<dbReference type="InterPro" id="IPR013024">
    <property type="entry name" value="GGCT-like"/>
</dbReference>
<dbReference type="RefSeq" id="WP_152123583.1">
    <property type="nucleotide sequence ID" value="NZ_WELI01000002.1"/>
</dbReference>
<dbReference type="SUPFAM" id="SSF110857">
    <property type="entry name" value="Gamma-glutamyl cyclotransferase-like"/>
    <property type="match status" value="1"/>
</dbReference>